<dbReference type="SMART" id="SM00241">
    <property type="entry name" value="ZP"/>
    <property type="match status" value="1"/>
</dbReference>
<comment type="subcellular location">
    <subcellularLocation>
        <location evidence="1">Secreted</location>
        <location evidence="1">Extracellular space</location>
        <location evidence="1">Extracellular matrix</location>
    </subcellularLocation>
    <subcellularLocation>
        <location evidence="14">Zona pellucida</location>
    </subcellularLocation>
    <subcellularLocation>
        <location evidence="14">Cell membrane</location>
        <topology evidence="14">Single-pass type I membrane protein</topology>
    </subcellularLocation>
</comment>
<dbReference type="Gene3D" id="2.60.40.4100">
    <property type="entry name" value="Zona pellucida, ZP-C domain"/>
    <property type="match status" value="1"/>
</dbReference>
<accession>A0A3Q3WI18</accession>
<evidence type="ECO:0000313" key="17">
    <source>
        <dbReference type="Proteomes" id="UP000261620"/>
    </source>
</evidence>
<evidence type="ECO:0000256" key="11">
    <source>
        <dbReference type="ARBA" id="ARBA00023136"/>
    </source>
</evidence>
<dbReference type="InterPro" id="IPR048290">
    <property type="entry name" value="ZP_chr"/>
</dbReference>
<dbReference type="PANTHER" id="PTHR11576:SF2">
    <property type="entry name" value="ZONA PELLUCIDA SPERM-BINDING PROTEIN 3"/>
    <property type="match status" value="1"/>
</dbReference>
<evidence type="ECO:0000256" key="4">
    <source>
        <dbReference type="ARBA" id="ARBA00022475"/>
    </source>
</evidence>
<dbReference type="PRINTS" id="PR00023">
    <property type="entry name" value="ZPELLUCIDA"/>
</dbReference>
<keyword evidence="5 14" id="KW-0964">Secreted</keyword>
<keyword evidence="4 14" id="KW-1003">Cell membrane</keyword>
<dbReference type="InterPro" id="IPR001507">
    <property type="entry name" value="ZP_dom"/>
</dbReference>
<comment type="similarity">
    <text evidence="2 14">Belongs to the ZP domain family. ZPC subfamily.</text>
</comment>
<keyword evidence="17" id="KW-1185">Reference proteome</keyword>
<evidence type="ECO:0000256" key="6">
    <source>
        <dbReference type="ARBA" id="ARBA00022530"/>
    </source>
</evidence>
<evidence type="ECO:0000256" key="9">
    <source>
        <dbReference type="ARBA" id="ARBA00022729"/>
    </source>
</evidence>
<evidence type="ECO:0000313" key="16">
    <source>
        <dbReference type="Ensembl" id="ENSMMOP00000008479.1"/>
    </source>
</evidence>
<comment type="PTM">
    <text evidence="14">Proteolytically cleaved before the transmembrane segment to yield the secreted ectodomain incorporated in the zona pellucida.</text>
</comment>
<dbReference type="Gene3D" id="2.60.40.3210">
    <property type="entry name" value="Zona pellucida, ZP-N domain"/>
    <property type="match status" value="1"/>
</dbReference>
<evidence type="ECO:0000259" key="15">
    <source>
        <dbReference type="PROSITE" id="PS51034"/>
    </source>
</evidence>
<comment type="function">
    <text evidence="14">Component of the zona pellucida, an extracellular matrix surrounding oocytes which mediates sperm binding, induction of the acrosome reaction and prevents post-fertilization polyspermy. The zona pellucida is composed of 3 to 4 glycoproteins, ZP1, ZP2, ZP3, and ZP4. ZP3 is essential for sperm binding and zona matrix formation.</text>
</comment>
<dbReference type="InterPro" id="IPR042235">
    <property type="entry name" value="ZP-C_dom"/>
</dbReference>
<feature type="domain" description="ZP" evidence="15">
    <location>
        <begin position="150"/>
        <end position="408"/>
    </location>
</feature>
<keyword evidence="8" id="KW-0812">Transmembrane</keyword>
<dbReference type="GO" id="GO:0035805">
    <property type="term" value="C:egg coat"/>
    <property type="evidence" value="ECO:0007669"/>
    <property type="project" value="UniProtKB-SubCell"/>
</dbReference>
<evidence type="ECO:0000256" key="5">
    <source>
        <dbReference type="ARBA" id="ARBA00022525"/>
    </source>
</evidence>
<keyword evidence="13" id="KW-0325">Glycoprotein</keyword>
<keyword evidence="7 14" id="KW-0165">Cleavage on pair of basic residues</keyword>
<dbReference type="Pfam" id="PF00100">
    <property type="entry name" value="Zona_pellucida"/>
    <property type="match status" value="1"/>
</dbReference>
<protein>
    <recommendedName>
        <fullName evidence="3 14">Zona pellucida sperm-binding protein 3</fullName>
    </recommendedName>
</protein>
<dbReference type="FunFam" id="2.60.40.4100:FF:000002">
    <property type="entry name" value="Zona pellucida sperm-binding protein 3"/>
    <property type="match status" value="1"/>
</dbReference>
<evidence type="ECO:0000256" key="13">
    <source>
        <dbReference type="ARBA" id="ARBA00023180"/>
    </source>
</evidence>
<dbReference type="GO" id="GO:0032190">
    <property type="term" value="F:acrosin binding"/>
    <property type="evidence" value="ECO:0007669"/>
    <property type="project" value="TreeGrafter"/>
</dbReference>
<dbReference type="GO" id="GO:0035804">
    <property type="term" value="F:structural constituent of egg coat"/>
    <property type="evidence" value="ECO:0007669"/>
    <property type="project" value="UniProtKB-UniRule"/>
</dbReference>
<keyword evidence="6 14" id="KW-0272">Extracellular matrix</keyword>
<keyword evidence="9 14" id="KW-0732">Signal</keyword>
<dbReference type="InterPro" id="IPR055356">
    <property type="entry name" value="ZP-N"/>
</dbReference>
<dbReference type="FunFam" id="2.60.40.3210:FF:000001">
    <property type="entry name" value="Zona pellucida sperm-binding protein 3"/>
    <property type="match status" value="1"/>
</dbReference>
<evidence type="ECO:0000256" key="14">
    <source>
        <dbReference type="RuleBase" id="RU367066"/>
    </source>
</evidence>
<evidence type="ECO:0000256" key="1">
    <source>
        <dbReference type="ARBA" id="ARBA00004498"/>
    </source>
</evidence>
<dbReference type="GO" id="GO:0005886">
    <property type="term" value="C:plasma membrane"/>
    <property type="evidence" value="ECO:0007669"/>
    <property type="project" value="UniProtKB-SubCell"/>
</dbReference>
<evidence type="ECO:0000256" key="2">
    <source>
        <dbReference type="ARBA" id="ARBA00006735"/>
    </source>
</evidence>
<keyword evidence="11" id="KW-0472">Membrane</keyword>
<dbReference type="Pfam" id="PF23344">
    <property type="entry name" value="ZP-N"/>
    <property type="match status" value="1"/>
</dbReference>
<evidence type="ECO:0000256" key="3">
    <source>
        <dbReference type="ARBA" id="ARBA00017980"/>
    </source>
</evidence>
<sequence length="508" mass="56375">MGLREVVLLGIVLLVSGGNLSAATQTQFNFTTNDTLNQTSQEEVPVSAPLPRSHVSYRLRIYQLRKSAADEQKPLPPPVGQMQPLQDPLRSEAGELTSQQLEQRETGQAQELLKTPIRGPDLSPPFNTESKVLVMSEQRVPMPATSVAPRCGEEGVIVEVKQNFLGNGQLIRPSDLTLGGCPALHTTNRILHFQTMLQGCGSTLTMTEESLVYSFSLTYSPTPIVNTVIFKTNPVGVVIECHYRRKHYVSSNALRPTWKTHASKALAEKQLRFSLRLMTEDWQSQRPSNVFFLSDVMHIEAAVLQGHHLPLRVYVDNCVATSNPDPSSQPRYPFISNHGCLSDGKMTGAKSYFMPRSHEDKLHFQLKAFRFEQDHRNSLYITCHLKATTPSVPIDSQHKACSFLAEVKRWVASGGDNKVCSCCETSCSEQRRKRRLAADAGTVSISNTTLRLLMKPERRNTFKFTSSSFSSITLTCRVGVSLALVLLFYMVSAICSRIGEPTGSAVCT</sequence>
<dbReference type="GO" id="GO:0007339">
    <property type="term" value="P:binding of sperm to zona pellucida"/>
    <property type="evidence" value="ECO:0007669"/>
    <property type="project" value="UniProtKB-UniRule"/>
</dbReference>
<dbReference type="PANTHER" id="PTHR11576">
    <property type="entry name" value="ZONA PELLUCIDA SPERM-BINDING PROTEIN 3"/>
    <property type="match status" value="1"/>
</dbReference>
<dbReference type="AlphaFoldDB" id="A0A3Q3WI18"/>
<evidence type="ECO:0000256" key="8">
    <source>
        <dbReference type="ARBA" id="ARBA00022692"/>
    </source>
</evidence>
<keyword evidence="10" id="KW-1133">Transmembrane helix</keyword>
<proteinExistence type="inferred from homology"/>
<dbReference type="PROSITE" id="PS51034">
    <property type="entry name" value="ZP_2"/>
    <property type="match status" value="1"/>
</dbReference>
<dbReference type="InterPro" id="IPR055355">
    <property type="entry name" value="ZP-C"/>
</dbReference>
<dbReference type="Proteomes" id="UP000261620">
    <property type="component" value="Unplaced"/>
</dbReference>
<dbReference type="GO" id="GO:0035803">
    <property type="term" value="P:egg coat formation"/>
    <property type="evidence" value="ECO:0007669"/>
    <property type="project" value="UniProtKB-UniRule"/>
</dbReference>
<reference evidence="16" key="2">
    <citation type="submission" date="2025-09" db="UniProtKB">
        <authorList>
            <consortium name="Ensembl"/>
        </authorList>
    </citation>
    <scope>IDENTIFICATION</scope>
</reference>
<evidence type="ECO:0000256" key="10">
    <source>
        <dbReference type="ARBA" id="ARBA00022989"/>
    </source>
</evidence>
<dbReference type="Ensembl" id="ENSMMOT00000008634.1">
    <property type="protein sequence ID" value="ENSMMOP00000008479.1"/>
    <property type="gene ID" value="ENSMMOG00000006557.1"/>
</dbReference>
<organism evidence="16 17">
    <name type="scientific">Mola mola</name>
    <name type="common">Ocean sunfish</name>
    <name type="synonym">Tetraodon mola</name>
    <dbReference type="NCBI Taxonomy" id="94237"/>
    <lineage>
        <taxon>Eukaryota</taxon>
        <taxon>Metazoa</taxon>
        <taxon>Chordata</taxon>
        <taxon>Craniata</taxon>
        <taxon>Vertebrata</taxon>
        <taxon>Euteleostomi</taxon>
        <taxon>Actinopterygii</taxon>
        <taxon>Neopterygii</taxon>
        <taxon>Teleostei</taxon>
        <taxon>Neoteleostei</taxon>
        <taxon>Acanthomorphata</taxon>
        <taxon>Eupercaria</taxon>
        <taxon>Tetraodontiformes</taxon>
        <taxon>Molidae</taxon>
        <taxon>Mola</taxon>
    </lineage>
</organism>
<evidence type="ECO:0000256" key="7">
    <source>
        <dbReference type="ARBA" id="ARBA00022685"/>
    </source>
</evidence>
<keyword evidence="12 14" id="KW-1015">Disulfide bond</keyword>
<reference evidence="16" key="1">
    <citation type="submission" date="2025-08" db="UniProtKB">
        <authorList>
            <consortium name="Ensembl"/>
        </authorList>
    </citation>
    <scope>IDENTIFICATION</scope>
</reference>
<feature type="signal peptide" evidence="14">
    <location>
        <begin position="1"/>
        <end position="17"/>
    </location>
</feature>
<dbReference type="STRING" id="94237.ENSMMOP00000008479"/>
<comment type="domain">
    <text evidence="14">The ZP domain is involved in the polymerization of the ZP proteins to form the zona pellucida.</text>
</comment>
<dbReference type="OMA" id="KSYFMQR"/>
<feature type="chain" id="PRO_5025718928" description="Zona pellucida sperm-binding protein 3" evidence="14">
    <location>
        <begin position="18"/>
        <end position="508"/>
    </location>
</feature>
<evidence type="ECO:0000256" key="12">
    <source>
        <dbReference type="ARBA" id="ARBA00023157"/>
    </source>
</evidence>
<name>A0A3Q3WI18_MOLML</name>
<dbReference type="GO" id="GO:2000344">
    <property type="term" value="P:positive regulation of acrosome reaction"/>
    <property type="evidence" value="ECO:0007669"/>
    <property type="project" value="UniProtKB-UniRule"/>
</dbReference>